<dbReference type="AlphaFoldDB" id="A0A6P8I2A4"/>
<dbReference type="InterPro" id="IPR001613">
    <property type="entry name" value="Flavin_amine_oxidase"/>
</dbReference>
<gene>
    <name evidence="7" type="primary">LOC116295371</name>
</gene>
<dbReference type="PANTHER" id="PTHR10742:SF313">
    <property type="entry name" value="AMINE OXIDASE"/>
    <property type="match status" value="1"/>
</dbReference>
<dbReference type="RefSeq" id="XP_031559027.1">
    <property type="nucleotide sequence ID" value="XM_031703167.1"/>
</dbReference>
<keyword evidence="4" id="KW-0285">Flavoprotein</keyword>
<feature type="binding site" evidence="3">
    <location>
        <position position="15"/>
    </location>
    <ligand>
        <name>FAD</name>
        <dbReference type="ChEBI" id="CHEBI:57692"/>
    </ligand>
</feature>
<dbReference type="GeneID" id="116295371"/>
<feature type="binding site" evidence="3">
    <location>
        <position position="206"/>
    </location>
    <ligand>
        <name>FAD</name>
        <dbReference type="ChEBI" id="CHEBI:57692"/>
    </ligand>
</feature>
<dbReference type="Pfam" id="PF01593">
    <property type="entry name" value="Amino_oxidase"/>
    <property type="match status" value="1"/>
</dbReference>
<organism evidence="6 7">
    <name type="scientific">Actinia tenebrosa</name>
    <name type="common">Australian red waratah sea anemone</name>
    <dbReference type="NCBI Taxonomy" id="6105"/>
    <lineage>
        <taxon>Eukaryota</taxon>
        <taxon>Metazoa</taxon>
        <taxon>Cnidaria</taxon>
        <taxon>Anthozoa</taxon>
        <taxon>Hexacorallia</taxon>
        <taxon>Actiniaria</taxon>
        <taxon>Actiniidae</taxon>
        <taxon>Actinia</taxon>
    </lineage>
</organism>
<dbReference type="InterPro" id="IPR036188">
    <property type="entry name" value="FAD/NAD-bd_sf"/>
</dbReference>
<dbReference type="Gene3D" id="3.50.50.60">
    <property type="entry name" value="FAD/NAD(P)-binding domain"/>
    <property type="match status" value="1"/>
</dbReference>
<evidence type="ECO:0000256" key="2">
    <source>
        <dbReference type="ARBA" id="ARBA00023002"/>
    </source>
</evidence>
<dbReference type="GO" id="GO:0006598">
    <property type="term" value="P:polyamine catabolic process"/>
    <property type="evidence" value="ECO:0007669"/>
    <property type="project" value="TreeGrafter"/>
</dbReference>
<dbReference type="PRINTS" id="PR00757">
    <property type="entry name" value="AMINEOXDASEF"/>
</dbReference>
<dbReference type="InParanoid" id="A0A6P8I2A4"/>
<dbReference type="SUPFAM" id="SSF54373">
    <property type="entry name" value="FAD-linked reductases, C-terminal domain"/>
    <property type="match status" value="1"/>
</dbReference>
<dbReference type="Proteomes" id="UP000515163">
    <property type="component" value="Unplaced"/>
</dbReference>
<proteinExistence type="inferred from homology"/>
<dbReference type="PANTHER" id="PTHR10742">
    <property type="entry name" value="FLAVIN MONOAMINE OXIDASE"/>
    <property type="match status" value="1"/>
</dbReference>
<evidence type="ECO:0000256" key="1">
    <source>
        <dbReference type="ARBA" id="ARBA00001974"/>
    </source>
</evidence>
<reference evidence="7" key="1">
    <citation type="submission" date="2025-08" db="UniProtKB">
        <authorList>
            <consortium name="RefSeq"/>
        </authorList>
    </citation>
    <scope>IDENTIFICATION</scope>
    <source>
        <tissue evidence="7">Tentacle</tissue>
    </source>
</reference>
<keyword evidence="4" id="KW-0274">FAD</keyword>
<dbReference type="Gene3D" id="3.90.660.10">
    <property type="match status" value="1"/>
</dbReference>
<dbReference type="SUPFAM" id="SSF51905">
    <property type="entry name" value="FAD/NAD(P)-binding domain"/>
    <property type="match status" value="1"/>
</dbReference>
<dbReference type="EC" id="1.4.3.-" evidence="4"/>
<feature type="binding site" evidence="3">
    <location>
        <begin position="35"/>
        <end position="36"/>
    </location>
    <ligand>
        <name>FAD</name>
        <dbReference type="ChEBI" id="CHEBI:57692"/>
    </ligand>
</feature>
<dbReference type="GO" id="GO:0008131">
    <property type="term" value="F:primary methylamine oxidase activity"/>
    <property type="evidence" value="ECO:0007669"/>
    <property type="project" value="UniProtKB-ARBA"/>
</dbReference>
<accession>A0A6P8I2A4</accession>
<comment type="similarity">
    <text evidence="4">Belongs to the flavin monoamine oxidase family.</text>
</comment>
<evidence type="ECO:0000313" key="6">
    <source>
        <dbReference type="Proteomes" id="UP000515163"/>
    </source>
</evidence>
<keyword evidence="6" id="KW-1185">Reference proteome</keyword>
<dbReference type="KEGG" id="aten:116295371"/>
<comment type="cofactor">
    <cofactor evidence="1 4">
        <name>FAD</name>
        <dbReference type="ChEBI" id="CHEBI:57692"/>
    </cofactor>
</comment>
<name>A0A6P8I2A4_ACTTE</name>
<dbReference type="InterPro" id="IPR002937">
    <property type="entry name" value="Amino_oxidase"/>
</dbReference>
<evidence type="ECO:0000256" key="3">
    <source>
        <dbReference type="PIRSR" id="PIRSR601613-1"/>
    </source>
</evidence>
<keyword evidence="2 4" id="KW-0560">Oxidoreductase</keyword>
<protein>
    <recommendedName>
        <fullName evidence="4">Amine oxidase</fullName>
        <ecNumber evidence="4">1.4.3.-</ecNumber>
    </recommendedName>
</protein>
<evidence type="ECO:0000313" key="7">
    <source>
        <dbReference type="RefSeq" id="XP_031559027.1"/>
    </source>
</evidence>
<dbReference type="OrthoDB" id="5046242at2759"/>
<evidence type="ECO:0000259" key="5">
    <source>
        <dbReference type="Pfam" id="PF01593"/>
    </source>
</evidence>
<dbReference type="InterPro" id="IPR050281">
    <property type="entry name" value="Flavin_monoamine_oxidase"/>
</dbReference>
<feature type="domain" description="Amine oxidase" evidence="5">
    <location>
        <begin position="14"/>
        <end position="420"/>
    </location>
</feature>
<sequence>MSSRSKVIILGAGISGITAAWTLEKHNITDFVVLEAQDYIGGRVKSINFKGVVIETGANWIHHAHDSDSAPLLKLKKQVNLKGKWSNYSDVVVRSSNGHIKPHNDIMSKFQSILQAATNEKSHEDIHSSFRSRLSRNGWENNTVLANIIEYFYIDFTCSREPDTVSFCHLVNRENDFFVSDPHGLSSLFQSLYKGFINKIELGRIVNAITYNDEGVRVYTTNGKTFLADYVICTFSSDVILSNLVAFYPPLPKWKLNAFAKMPLSLYTKIFLKFPYQFWDEKEYILHESAQRGYFPVFQNFQIYCTAGLGILLITVTGQEALRVERQSIYQTQDQIMVVLRKLYWPEIPEPLGIYYDRWSQNPFTQGAYSEAVLGTTTRDFQDMVQNVSHLYFAGEATSEKWYGYMQGAFITGRDVAMEIVKKINKKSWS</sequence>
<evidence type="ECO:0000256" key="4">
    <source>
        <dbReference type="RuleBase" id="RU362067"/>
    </source>
</evidence>